<dbReference type="RefSeq" id="NP_001413369.1">
    <property type="nucleotide sequence ID" value="NM_001426440.1"/>
</dbReference>
<dbReference type="Proteomes" id="UP000813463">
    <property type="component" value="Chromosome 6"/>
</dbReference>
<protein>
    <submittedName>
        <fullName evidence="3">MLP-like protein 31</fullName>
    </submittedName>
</protein>
<dbReference type="GeneID" id="110795269"/>
<name>A0ABM2BIS9_SPIOL</name>
<organism evidence="2 3">
    <name type="scientific">Spinacia oleracea</name>
    <name type="common">Spinach</name>
    <dbReference type="NCBI Taxonomy" id="3562"/>
    <lineage>
        <taxon>Eukaryota</taxon>
        <taxon>Viridiplantae</taxon>
        <taxon>Streptophyta</taxon>
        <taxon>Embryophyta</taxon>
        <taxon>Tracheophyta</taxon>
        <taxon>Spermatophyta</taxon>
        <taxon>Magnoliopsida</taxon>
        <taxon>eudicotyledons</taxon>
        <taxon>Gunneridae</taxon>
        <taxon>Pentapetalae</taxon>
        <taxon>Caryophyllales</taxon>
        <taxon>Chenopodiaceae</taxon>
        <taxon>Chenopodioideae</taxon>
        <taxon>Anserineae</taxon>
        <taxon>Spinacia</taxon>
    </lineage>
</organism>
<dbReference type="InterPro" id="IPR000916">
    <property type="entry name" value="Bet_v_I/MLP"/>
</dbReference>
<dbReference type="SUPFAM" id="SSF55961">
    <property type="entry name" value="Bet v1-like"/>
    <property type="match status" value="1"/>
</dbReference>
<dbReference type="InterPro" id="IPR051761">
    <property type="entry name" value="MLP-like_ligand-binding"/>
</dbReference>
<dbReference type="Gene3D" id="3.30.530.20">
    <property type="match status" value="1"/>
</dbReference>
<evidence type="ECO:0000259" key="1">
    <source>
        <dbReference type="SMART" id="SM01037"/>
    </source>
</evidence>
<dbReference type="SMART" id="SM01037">
    <property type="entry name" value="Bet_v_1"/>
    <property type="match status" value="1"/>
</dbReference>
<gene>
    <name evidence="3" type="primary">LOC110795269</name>
</gene>
<dbReference type="PANTHER" id="PTHR31907">
    <property type="entry name" value="MLP-LIKE PROTEIN 423"/>
    <property type="match status" value="1"/>
</dbReference>
<sequence length="151" mass="17198">MGVLMKIEIEVDIKSSGDVFHELFGSKPHHVSNITPDKVHSCEVHEGEFGKPGSVVFWHYTVDGERCTAKAVVEAIEEENKLVKFKIIEGSLLKEYKSFTVTLQVVDRGEITAVKWTVEFEKFDDYGPYPVKLMDFIVGMTRDIEAHHLKE</sequence>
<feature type="domain" description="Bet v I/Major latex protein" evidence="1">
    <location>
        <begin position="2"/>
        <end position="151"/>
    </location>
</feature>
<reference evidence="3" key="2">
    <citation type="submission" date="2025-08" db="UniProtKB">
        <authorList>
            <consortium name="RefSeq"/>
        </authorList>
    </citation>
    <scope>IDENTIFICATION</scope>
</reference>
<reference evidence="2" key="1">
    <citation type="journal article" date="2021" name="Nat. Commun.">
        <title>Genomic analyses provide insights into spinach domestication and the genetic basis of agronomic traits.</title>
        <authorList>
            <person name="Cai X."/>
            <person name="Sun X."/>
            <person name="Xu C."/>
            <person name="Sun H."/>
            <person name="Wang X."/>
            <person name="Ge C."/>
            <person name="Zhang Z."/>
            <person name="Wang Q."/>
            <person name="Fei Z."/>
            <person name="Jiao C."/>
            <person name="Wang Q."/>
        </authorList>
    </citation>
    <scope>NUCLEOTIDE SEQUENCE [LARGE SCALE GENOMIC DNA]</scope>
    <source>
        <strain evidence="2">cv. Varoflay</strain>
    </source>
</reference>
<dbReference type="Pfam" id="PF00407">
    <property type="entry name" value="Bet_v_1"/>
    <property type="match status" value="1"/>
</dbReference>
<dbReference type="CDD" id="cd07816">
    <property type="entry name" value="Bet_v1-like"/>
    <property type="match status" value="1"/>
</dbReference>
<proteinExistence type="predicted"/>
<dbReference type="InterPro" id="IPR023393">
    <property type="entry name" value="START-like_dom_sf"/>
</dbReference>
<evidence type="ECO:0000313" key="2">
    <source>
        <dbReference type="Proteomes" id="UP000813463"/>
    </source>
</evidence>
<accession>A0ABM2BIS9</accession>
<evidence type="ECO:0000313" key="3">
    <source>
        <dbReference type="RefSeq" id="NP_001413369.1"/>
    </source>
</evidence>
<keyword evidence="2" id="KW-1185">Reference proteome</keyword>